<protein>
    <submittedName>
        <fullName evidence="1">Uncharacterized protein</fullName>
    </submittedName>
</protein>
<evidence type="ECO:0000313" key="2">
    <source>
        <dbReference type="Proteomes" id="UP001732700"/>
    </source>
</evidence>
<dbReference type="Proteomes" id="UP001732700">
    <property type="component" value="Chromosome 6C"/>
</dbReference>
<reference evidence="1" key="1">
    <citation type="submission" date="2021-05" db="EMBL/GenBank/DDBJ databases">
        <authorList>
            <person name="Scholz U."/>
            <person name="Mascher M."/>
            <person name="Fiebig A."/>
        </authorList>
    </citation>
    <scope>NUCLEOTIDE SEQUENCE [LARGE SCALE GENOMIC DNA]</scope>
</reference>
<proteinExistence type="predicted"/>
<reference evidence="1" key="2">
    <citation type="submission" date="2025-09" db="UniProtKB">
        <authorList>
            <consortium name="EnsemblPlants"/>
        </authorList>
    </citation>
    <scope>IDENTIFICATION</scope>
</reference>
<evidence type="ECO:0000313" key="1">
    <source>
        <dbReference type="EnsemblPlants" id="AVESA.00010b.r2.6CG1125320.1.CDS.1"/>
    </source>
</evidence>
<sequence>MRFTAPVCILVGLAVVFQAAVAQPEESCANPVTVAQACKGASDTHHGVDYDHCLRSLSTDQRSGEAVGIHDLAILATKLAIEHAASTESKISDLAELEALEADPKKRARFEHCLEQYGGAADQLRDALDNLQARVYGRALELIMASLGASQSCEDAWQGADKGTMPVAAHDREYDRMAHIAVGFTHAAS</sequence>
<name>A0ACD5Z8U6_AVESA</name>
<accession>A0ACD5Z8U6</accession>
<keyword evidence="2" id="KW-1185">Reference proteome</keyword>
<dbReference type="EnsemblPlants" id="AVESA.00010b.r2.6CG1125320.1">
    <property type="protein sequence ID" value="AVESA.00010b.r2.6CG1125320.1.CDS.1"/>
    <property type="gene ID" value="AVESA.00010b.r2.6CG1125320"/>
</dbReference>
<organism evidence="1 2">
    <name type="scientific">Avena sativa</name>
    <name type="common">Oat</name>
    <dbReference type="NCBI Taxonomy" id="4498"/>
    <lineage>
        <taxon>Eukaryota</taxon>
        <taxon>Viridiplantae</taxon>
        <taxon>Streptophyta</taxon>
        <taxon>Embryophyta</taxon>
        <taxon>Tracheophyta</taxon>
        <taxon>Spermatophyta</taxon>
        <taxon>Magnoliopsida</taxon>
        <taxon>Liliopsida</taxon>
        <taxon>Poales</taxon>
        <taxon>Poaceae</taxon>
        <taxon>BOP clade</taxon>
        <taxon>Pooideae</taxon>
        <taxon>Poodae</taxon>
        <taxon>Poeae</taxon>
        <taxon>Poeae Chloroplast Group 1 (Aveneae type)</taxon>
        <taxon>Aveninae</taxon>
        <taxon>Avena</taxon>
    </lineage>
</organism>